<dbReference type="Gene3D" id="3.30.1020.10">
    <property type="entry name" value="Antioxidant, Horf6, Chain A, domain2"/>
    <property type="match status" value="1"/>
</dbReference>
<feature type="region of interest" description="Disordered" evidence="5">
    <location>
        <begin position="211"/>
        <end position="239"/>
    </location>
</feature>
<dbReference type="PANTHER" id="PTHR10681:SF121">
    <property type="entry name" value="ALKYL HYDROPEROXIDE REDUCTASE C"/>
    <property type="match status" value="1"/>
</dbReference>
<organism evidence="7 8">
    <name type="scientific">Cafeteria roenbergensis</name>
    <name type="common">Marine flagellate</name>
    <dbReference type="NCBI Taxonomy" id="33653"/>
    <lineage>
        <taxon>Eukaryota</taxon>
        <taxon>Sar</taxon>
        <taxon>Stramenopiles</taxon>
        <taxon>Bigyra</taxon>
        <taxon>Opalozoa</taxon>
        <taxon>Bicosoecida</taxon>
        <taxon>Cafeteriaceae</taxon>
        <taxon>Cafeteria</taxon>
    </lineage>
</organism>
<evidence type="ECO:0000313" key="7">
    <source>
        <dbReference type="EMBL" id="KAA0147884.1"/>
    </source>
</evidence>
<accession>A0A5A8C588</accession>
<dbReference type="InterPro" id="IPR050217">
    <property type="entry name" value="Peroxiredoxin"/>
</dbReference>
<dbReference type="PROSITE" id="PS51352">
    <property type="entry name" value="THIOREDOXIN_2"/>
    <property type="match status" value="1"/>
</dbReference>
<dbReference type="Pfam" id="PF00578">
    <property type="entry name" value="AhpC-TSA"/>
    <property type="match status" value="1"/>
</dbReference>
<dbReference type="InterPro" id="IPR013766">
    <property type="entry name" value="Thioredoxin_domain"/>
</dbReference>
<keyword evidence="3" id="KW-0560">Oxidoreductase</keyword>
<reference evidence="7 8" key="1">
    <citation type="submission" date="2019-07" db="EMBL/GenBank/DDBJ databases">
        <title>Genomes of Cafeteria roenbergensis.</title>
        <authorList>
            <person name="Fischer M.G."/>
            <person name="Hackl T."/>
            <person name="Roman M."/>
        </authorList>
    </citation>
    <scope>NUCLEOTIDE SEQUENCE [LARGE SCALE GENOMIC DNA]</scope>
    <source>
        <strain evidence="7 8">BVI</strain>
    </source>
</reference>
<dbReference type="SUPFAM" id="SSF52833">
    <property type="entry name" value="Thioredoxin-like"/>
    <property type="match status" value="1"/>
</dbReference>
<comment type="caution">
    <text evidence="7">The sequence shown here is derived from an EMBL/GenBank/DDBJ whole genome shotgun (WGS) entry which is preliminary data.</text>
</comment>
<dbReference type="GO" id="GO:0045454">
    <property type="term" value="P:cell redox homeostasis"/>
    <property type="evidence" value="ECO:0007669"/>
    <property type="project" value="TreeGrafter"/>
</dbReference>
<dbReference type="InterPro" id="IPR019479">
    <property type="entry name" value="Peroxiredoxin_C"/>
</dbReference>
<evidence type="ECO:0000259" key="6">
    <source>
        <dbReference type="PROSITE" id="PS51352"/>
    </source>
</evidence>
<sequence length="263" mass="27865">MAAAGASDGGADAAVRLGDQLPDCAITTDQGTSSLLSFDPSNWLLLFSYPKDMTPVCATEMAELAKCHEEFSRRGVSLLGLCVGTVEEHRAFVQDVEETFEVSIRFPVIADVSREVVRSLGLIHPRMRGTAGGRHSVRSVIVASPVEPDAAGREVELLLHYPPHIGRDTTELLRCVDALLRSHADGDIGTPANWRAGDDVLLLPTATEEEVDEKQAARATAAATAGPGGDATAGAPAAPSGFSQLRSYLRLKPDPGISLRDDL</sequence>
<dbReference type="OMA" id="CATEMAE"/>
<evidence type="ECO:0000256" key="1">
    <source>
        <dbReference type="ARBA" id="ARBA00022559"/>
    </source>
</evidence>
<keyword evidence="8" id="KW-1185">Reference proteome</keyword>
<dbReference type="InterPro" id="IPR036249">
    <property type="entry name" value="Thioredoxin-like_sf"/>
</dbReference>
<keyword evidence="1" id="KW-0575">Peroxidase</keyword>
<dbReference type="GO" id="GO:0006979">
    <property type="term" value="P:response to oxidative stress"/>
    <property type="evidence" value="ECO:0007669"/>
    <property type="project" value="TreeGrafter"/>
</dbReference>
<protein>
    <recommendedName>
        <fullName evidence="6">Thioredoxin domain-containing protein</fullName>
    </recommendedName>
</protein>
<evidence type="ECO:0000256" key="5">
    <source>
        <dbReference type="SAM" id="MobiDB-lite"/>
    </source>
</evidence>
<dbReference type="GO" id="GO:0033554">
    <property type="term" value="P:cellular response to stress"/>
    <property type="evidence" value="ECO:0007669"/>
    <property type="project" value="TreeGrafter"/>
</dbReference>
<keyword evidence="4" id="KW-0676">Redox-active center</keyword>
<dbReference type="GO" id="GO:0042744">
    <property type="term" value="P:hydrogen peroxide catabolic process"/>
    <property type="evidence" value="ECO:0007669"/>
    <property type="project" value="TreeGrafter"/>
</dbReference>
<gene>
    <name evidence="7" type="ORF">FNF29_07097</name>
</gene>
<dbReference type="AlphaFoldDB" id="A0A5A8C588"/>
<evidence type="ECO:0000256" key="3">
    <source>
        <dbReference type="ARBA" id="ARBA00023002"/>
    </source>
</evidence>
<evidence type="ECO:0000256" key="2">
    <source>
        <dbReference type="ARBA" id="ARBA00022862"/>
    </source>
</evidence>
<dbReference type="EMBL" id="VLTN01000060">
    <property type="protein sequence ID" value="KAA0147884.1"/>
    <property type="molecule type" value="Genomic_DNA"/>
</dbReference>
<dbReference type="GO" id="GO:0008379">
    <property type="term" value="F:thioredoxin peroxidase activity"/>
    <property type="evidence" value="ECO:0007669"/>
    <property type="project" value="TreeGrafter"/>
</dbReference>
<dbReference type="PANTHER" id="PTHR10681">
    <property type="entry name" value="THIOREDOXIN PEROXIDASE"/>
    <property type="match status" value="1"/>
</dbReference>
<dbReference type="Pfam" id="PF10417">
    <property type="entry name" value="1-cysPrx_C"/>
    <property type="match status" value="1"/>
</dbReference>
<evidence type="ECO:0000313" key="8">
    <source>
        <dbReference type="Proteomes" id="UP000323011"/>
    </source>
</evidence>
<dbReference type="GO" id="GO:0005829">
    <property type="term" value="C:cytosol"/>
    <property type="evidence" value="ECO:0007669"/>
    <property type="project" value="TreeGrafter"/>
</dbReference>
<dbReference type="InterPro" id="IPR000866">
    <property type="entry name" value="AhpC/TSA"/>
</dbReference>
<dbReference type="Gene3D" id="3.40.30.10">
    <property type="entry name" value="Glutaredoxin"/>
    <property type="match status" value="1"/>
</dbReference>
<name>A0A5A8C588_CAFRO</name>
<proteinExistence type="predicted"/>
<feature type="domain" description="Thioredoxin" evidence="6">
    <location>
        <begin position="15"/>
        <end position="181"/>
    </location>
</feature>
<evidence type="ECO:0000256" key="4">
    <source>
        <dbReference type="ARBA" id="ARBA00023284"/>
    </source>
</evidence>
<keyword evidence="2" id="KW-0049">Antioxidant</keyword>
<dbReference type="Proteomes" id="UP000323011">
    <property type="component" value="Unassembled WGS sequence"/>
</dbReference>